<name>A0A6L6WC59_9RHOB</name>
<accession>A0A6L6WC59</accession>
<evidence type="ECO:0000313" key="3">
    <source>
        <dbReference type="Proteomes" id="UP000478892"/>
    </source>
</evidence>
<gene>
    <name evidence="2" type="ORF">GO984_05620</name>
</gene>
<proteinExistence type="predicted"/>
<dbReference type="EMBL" id="WQLV01000002">
    <property type="protein sequence ID" value="MVO15284.1"/>
    <property type="molecule type" value="Genomic_DNA"/>
</dbReference>
<feature type="domain" description="Knr4/Smi1-like" evidence="1">
    <location>
        <begin position="35"/>
        <end position="176"/>
    </location>
</feature>
<dbReference type="SMART" id="SM00860">
    <property type="entry name" value="SMI1_KNR4"/>
    <property type="match status" value="1"/>
</dbReference>
<dbReference type="Pfam" id="PF09346">
    <property type="entry name" value="SMI1_KNR4"/>
    <property type="match status" value="1"/>
</dbReference>
<evidence type="ECO:0000259" key="1">
    <source>
        <dbReference type="SMART" id="SM00860"/>
    </source>
</evidence>
<dbReference type="InterPro" id="IPR037883">
    <property type="entry name" value="Knr4/Smi1-like_sf"/>
</dbReference>
<organism evidence="2 3">
    <name type="scientific">Parasedimentitalea huanghaiensis</name>
    <dbReference type="NCBI Taxonomy" id="2682100"/>
    <lineage>
        <taxon>Bacteria</taxon>
        <taxon>Pseudomonadati</taxon>
        <taxon>Pseudomonadota</taxon>
        <taxon>Alphaproteobacteria</taxon>
        <taxon>Rhodobacterales</taxon>
        <taxon>Paracoccaceae</taxon>
        <taxon>Parasedimentitalea</taxon>
    </lineage>
</organism>
<dbReference type="AlphaFoldDB" id="A0A6L6WC59"/>
<reference evidence="2 3" key="1">
    <citation type="submission" date="2019-12" db="EMBL/GenBank/DDBJ databases">
        <authorList>
            <person name="Zhang Y.-J."/>
        </authorList>
    </citation>
    <scope>NUCLEOTIDE SEQUENCE [LARGE SCALE GENOMIC DNA]</scope>
    <source>
        <strain evidence="2 3">CY05</strain>
    </source>
</reference>
<comment type="caution">
    <text evidence="2">The sequence shown here is derived from an EMBL/GenBank/DDBJ whole genome shotgun (WGS) entry which is preliminary data.</text>
</comment>
<evidence type="ECO:0000313" key="2">
    <source>
        <dbReference type="EMBL" id="MVO15284.1"/>
    </source>
</evidence>
<dbReference type="RefSeq" id="WP_157021563.1">
    <property type="nucleotide sequence ID" value="NZ_WQLV01000002.1"/>
</dbReference>
<sequence length="220" mass="25564">MSDFQYRNLGSCWEETLKSIDRFGGEVEDLVIERAATQDEVQQVESNLGHRLPESFRRMLTGFSKSVEMTWSLPEELELADPFSEIFRGNIHWSLDQLEKLESARQDWIRECFPNPSDPYDRVWHNKLVFYEIENGDFISLDLSATHHGEVVYLSHDDGQGHGVRLAKSFDDFIHSWSMLAGVGGEDWQWLPFYDPQNACLDYSGEHAMKFRKIIGLTLR</sequence>
<keyword evidence="3" id="KW-1185">Reference proteome</keyword>
<dbReference type="Gene3D" id="3.40.1580.10">
    <property type="entry name" value="SMI1/KNR4-like"/>
    <property type="match status" value="1"/>
</dbReference>
<dbReference type="SUPFAM" id="SSF160631">
    <property type="entry name" value="SMI1/KNR4-like"/>
    <property type="match status" value="1"/>
</dbReference>
<dbReference type="Proteomes" id="UP000478892">
    <property type="component" value="Unassembled WGS sequence"/>
</dbReference>
<dbReference type="InterPro" id="IPR018958">
    <property type="entry name" value="Knr4/Smi1-like_dom"/>
</dbReference>
<protein>
    <submittedName>
        <fullName evidence="2">SMI1/KNR4 family protein</fullName>
    </submittedName>
</protein>